<evidence type="ECO:0000256" key="1">
    <source>
        <dbReference type="ARBA" id="ARBA00022723"/>
    </source>
</evidence>
<gene>
    <name evidence="3" type="ORF">GGQ55_003329</name>
</gene>
<dbReference type="Proteomes" id="UP000541969">
    <property type="component" value="Unassembled WGS sequence"/>
</dbReference>
<dbReference type="InterPro" id="IPR036163">
    <property type="entry name" value="HMA_dom_sf"/>
</dbReference>
<dbReference type="SUPFAM" id="SSF55008">
    <property type="entry name" value="HMA, heavy metal-associated domain"/>
    <property type="match status" value="1"/>
</dbReference>
<dbReference type="Gene3D" id="3.30.70.100">
    <property type="match status" value="1"/>
</dbReference>
<dbReference type="Pfam" id="PF00403">
    <property type="entry name" value="HMA"/>
    <property type="match status" value="1"/>
</dbReference>
<dbReference type="RefSeq" id="WP_179718598.1">
    <property type="nucleotide sequence ID" value="NZ_JACBZT010000001.1"/>
</dbReference>
<sequence>MLSSTPRTFVGTTTFTVNGMTCDHCRRAVTEEISAVAGVESVTVDLATGLVTVAATSPVDRADIAAAVDEAGYALVP</sequence>
<dbReference type="EMBL" id="JACBZT010000001">
    <property type="protein sequence ID" value="NYJ07051.1"/>
    <property type="molecule type" value="Genomic_DNA"/>
</dbReference>
<accession>A0A853CIQ5</accession>
<feature type="domain" description="HMA" evidence="2">
    <location>
        <begin position="11"/>
        <end position="76"/>
    </location>
</feature>
<dbReference type="CDD" id="cd00371">
    <property type="entry name" value="HMA"/>
    <property type="match status" value="1"/>
</dbReference>
<organism evidence="3 4">
    <name type="scientific">Petropleomorpha daqingensis</name>
    <dbReference type="NCBI Taxonomy" id="2026353"/>
    <lineage>
        <taxon>Bacteria</taxon>
        <taxon>Bacillati</taxon>
        <taxon>Actinomycetota</taxon>
        <taxon>Actinomycetes</taxon>
        <taxon>Geodermatophilales</taxon>
        <taxon>Geodermatophilaceae</taxon>
        <taxon>Petropleomorpha</taxon>
    </lineage>
</organism>
<dbReference type="InterPro" id="IPR006121">
    <property type="entry name" value="HMA_dom"/>
</dbReference>
<evidence type="ECO:0000313" key="4">
    <source>
        <dbReference type="Proteomes" id="UP000541969"/>
    </source>
</evidence>
<dbReference type="InterPro" id="IPR017969">
    <property type="entry name" value="Heavy-metal-associated_CS"/>
</dbReference>
<dbReference type="GO" id="GO:0046872">
    <property type="term" value="F:metal ion binding"/>
    <property type="evidence" value="ECO:0007669"/>
    <property type="project" value="UniProtKB-KW"/>
</dbReference>
<name>A0A853CIQ5_9ACTN</name>
<protein>
    <submittedName>
        <fullName evidence="3">Copper chaperone CopZ</fullName>
    </submittedName>
</protein>
<evidence type="ECO:0000313" key="3">
    <source>
        <dbReference type="EMBL" id="NYJ07051.1"/>
    </source>
</evidence>
<dbReference type="PROSITE" id="PS50846">
    <property type="entry name" value="HMA_2"/>
    <property type="match status" value="1"/>
</dbReference>
<reference evidence="3 4" key="1">
    <citation type="submission" date="2020-07" db="EMBL/GenBank/DDBJ databases">
        <title>Sequencing the genomes of 1000 actinobacteria strains.</title>
        <authorList>
            <person name="Klenk H.-P."/>
        </authorList>
    </citation>
    <scope>NUCLEOTIDE SEQUENCE [LARGE SCALE GENOMIC DNA]</scope>
    <source>
        <strain evidence="3 4">DSM 104001</strain>
    </source>
</reference>
<comment type="caution">
    <text evidence="3">The sequence shown here is derived from an EMBL/GenBank/DDBJ whole genome shotgun (WGS) entry which is preliminary data.</text>
</comment>
<dbReference type="AlphaFoldDB" id="A0A853CIQ5"/>
<proteinExistence type="predicted"/>
<evidence type="ECO:0000259" key="2">
    <source>
        <dbReference type="PROSITE" id="PS50846"/>
    </source>
</evidence>
<keyword evidence="4" id="KW-1185">Reference proteome</keyword>
<dbReference type="PROSITE" id="PS01047">
    <property type="entry name" value="HMA_1"/>
    <property type="match status" value="1"/>
</dbReference>
<keyword evidence="1" id="KW-0479">Metal-binding</keyword>